<proteinExistence type="predicted"/>
<dbReference type="SUPFAM" id="SSF51197">
    <property type="entry name" value="Clavaminate synthase-like"/>
    <property type="match status" value="1"/>
</dbReference>
<evidence type="ECO:0000313" key="2">
    <source>
        <dbReference type="EMBL" id="GAA1247118.1"/>
    </source>
</evidence>
<accession>A0ABP4H2B0</accession>
<evidence type="ECO:0008006" key="4">
    <source>
        <dbReference type="Google" id="ProtNLM"/>
    </source>
</evidence>
<evidence type="ECO:0000313" key="3">
    <source>
        <dbReference type="Proteomes" id="UP001500282"/>
    </source>
</evidence>
<evidence type="ECO:0000256" key="1">
    <source>
        <dbReference type="ARBA" id="ARBA00023002"/>
    </source>
</evidence>
<dbReference type="EMBL" id="BAAAIH010000001">
    <property type="protein sequence ID" value="GAA1247118.1"/>
    <property type="molecule type" value="Genomic_DNA"/>
</dbReference>
<comment type="caution">
    <text evidence="2">The sequence shown here is derived from an EMBL/GenBank/DDBJ whole genome shotgun (WGS) entry which is preliminary data.</text>
</comment>
<protein>
    <recommendedName>
        <fullName evidence="4">Taurine dioxygenase</fullName>
    </recommendedName>
</protein>
<reference evidence="3" key="1">
    <citation type="journal article" date="2019" name="Int. J. Syst. Evol. Microbiol.">
        <title>The Global Catalogue of Microorganisms (GCM) 10K type strain sequencing project: providing services to taxonomists for standard genome sequencing and annotation.</title>
        <authorList>
            <consortium name="The Broad Institute Genomics Platform"/>
            <consortium name="The Broad Institute Genome Sequencing Center for Infectious Disease"/>
            <person name="Wu L."/>
            <person name="Ma J."/>
        </authorList>
    </citation>
    <scope>NUCLEOTIDE SEQUENCE [LARGE SCALE GENOMIC DNA]</scope>
    <source>
        <strain evidence="3">JCM 11448</strain>
    </source>
</reference>
<name>A0ABP4H2B0_9ACTN</name>
<dbReference type="InterPro" id="IPR042098">
    <property type="entry name" value="TauD-like_sf"/>
</dbReference>
<keyword evidence="1" id="KW-0560">Oxidoreductase</keyword>
<dbReference type="Proteomes" id="UP001500282">
    <property type="component" value="Unassembled WGS sequence"/>
</dbReference>
<dbReference type="Gene3D" id="3.60.130.10">
    <property type="entry name" value="Clavaminate synthase-like"/>
    <property type="match status" value="1"/>
</dbReference>
<gene>
    <name evidence="2" type="ORF">GCM10009579_00770</name>
</gene>
<organism evidence="2 3">
    <name type="scientific">Streptomyces javensis</name>
    <dbReference type="NCBI Taxonomy" id="114698"/>
    <lineage>
        <taxon>Bacteria</taxon>
        <taxon>Bacillati</taxon>
        <taxon>Actinomycetota</taxon>
        <taxon>Actinomycetes</taxon>
        <taxon>Kitasatosporales</taxon>
        <taxon>Streptomycetaceae</taxon>
        <taxon>Streptomyces</taxon>
        <taxon>Streptomyces violaceusniger group</taxon>
    </lineage>
</organism>
<keyword evidence="3" id="KW-1185">Reference proteome</keyword>
<sequence length="57" mass="6160">MVFDNRITQHYAPDGYGDLPRLLHRVTVAGDAPVGVDGERSHVLEGDEAGHYTPADA</sequence>